<dbReference type="InterPro" id="IPR001810">
    <property type="entry name" value="F-box_dom"/>
</dbReference>
<accession>A0A8R1Y8C5</accession>
<accession>A0A2A6BPC2</accession>
<name>A0A2A6BPC2_PRIPA</name>
<reference evidence="2" key="2">
    <citation type="submission" date="2022-06" db="UniProtKB">
        <authorList>
            <consortium name="EnsemblMetazoa"/>
        </authorList>
    </citation>
    <scope>IDENTIFICATION</scope>
    <source>
        <strain evidence="2">PS312</strain>
    </source>
</reference>
<proteinExistence type="predicted"/>
<sequence>MVQPRKSARKRQVAATEEQSMRLSKRARFNEKYHKSSLPVPEFPDDILRIIFKKLSTDERKPLGLVSKRFRSIDHDIGQRVFDEIRVFHENENCVHIAANLSRCRYEFHSIEIEPTNEIVPLNFFKNSSSQSLSIFVDRNVKVDKLLTLHCALFMTLHFKELYIHFDSSRNILDVLYRFCSTILSTGGELKDVTLDLRIALQSFPQLENNSLEIPVAIGRSGNKIASFPTFVCDGKTMMHLITNSNNAYLGSVECTAQELFEAFEILCDSKIITKRATLLVLQSTVDELFLIAEQRPYLMVILFFRVVDLPGSKDREFFDPIRGGILYMESASCGSDPPLMRWSSVYGEAPDRRSEQERESDHLAVAEKFVAQRIRLKQHYGWPERDVIPMKSLSGWSALVRFQARAAMKPVVRLQDYESKVTTAAAHGYGSPVSRKPDPMEASDESCSAKSRTTRRRVRPPELTTP</sequence>
<feature type="compositionally biased region" description="Basic residues" evidence="1">
    <location>
        <begin position="1"/>
        <end position="12"/>
    </location>
</feature>
<evidence type="ECO:0000313" key="2">
    <source>
        <dbReference type="EnsemblMetazoa" id="PPA02310.1"/>
    </source>
</evidence>
<dbReference type="SUPFAM" id="SSF81383">
    <property type="entry name" value="F-box domain"/>
    <property type="match status" value="1"/>
</dbReference>
<dbReference type="Pfam" id="PF00646">
    <property type="entry name" value="F-box"/>
    <property type="match status" value="1"/>
</dbReference>
<dbReference type="OrthoDB" id="5777742at2759"/>
<evidence type="ECO:0000313" key="3">
    <source>
        <dbReference type="Proteomes" id="UP000005239"/>
    </source>
</evidence>
<keyword evidence="3" id="KW-1185">Reference proteome</keyword>
<dbReference type="PROSITE" id="PS50181">
    <property type="entry name" value="FBOX"/>
    <property type="match status" value="1"/>
</dbReference>
<feature type="region of interest" description="Disordered" evidence="1">
    <location>
        <begin position="426"/>
        <end position="467"/>
    </location>
</feature>
<reference evidence="3" key="1">
    <citation type="journal article" date="2008" name="Nat. Genet.">
        <title>The Pristionchus pacificus genome provides a unique perspective on nematode lifestyle and parasitism.</title>
        <authorList>
            <person name="Dieterich C."/>
            <person name="Clifton S.W."/>
            <person name="Schuster L.N."/>
            <person name="Chinwalla A."/>
            <person name="Delehaunty K."/>
            <person name="Dinkelacker I."/>
            <person name="Fulton L."/>
            <person name="Fulton R."/>
            <person name="Godfrey J."/>
            <person name="Minx P."/>
            <person name="Mitreva M."/>
            <person name="Roeseler W."/>
            <person name="Tian H."/>
            <person name="Witte H."/>
            <person name="Yang S.P."/>
            <person name="Wilson R.K."/>
            <person name="Sommer R.J."/>
        </authorList>
    </citation>
    <scope>NUCLEOTIDE SEQUENCE [LARGE SCALE GENOMIC DNA]</scope>
    <source>
        <strain evidence="3">PS312</strain>
    </source>
</reference>
<dbReference type="AlphaFoldDB" id="A0A2A6BPC2"/>
<protein>
    <submittedName>
        <fullName evidence="2">F-box domain-containing protein</fullName>
    </submittedName>
</protein>
<dbReference type="EnsemblMetazoa" id="PPA02310.1">
    <property type="protein sequence ID" value="PPA02310.1"/>
    <property type="gene ID" value="WBGene00091864"/>
</dbReference>
<dbReference type="Proteomes" id="UP000005239">
    <property type="component" value="Unassembled WGS sequence"/>
</dbReference>
<organism evidence="2 3">
    <name type="scientific">Pristionchus pacificus</name>
    <name type="common">Parasitic nematode worm</name>
    <dbReference type="NCBI Taxonomy" id="54126"/>
    <lineage>
        <taxon>Eukaryota</taxon>
        <taxon>Metazoa</taxon>
        <taxon>Ecdysozoa</taxon>
        <taxon>Nematoda</taxon>
        <taxon>Chromadorea</taxon>
        <taxon>Rhabditida</taxon>
        <taxon>Rhabditina</taxon>
        <taxon>Diplogasteromorpha</taxon>
        <taxon>Diplogasteroidea</taxon>
        <taxon>Neodiplogasteridae</taxon>
        <taxon>Pristionchus</taxon>
    </lineage>
</organism>
<gene>
    <name evidence="2" type="primary">WBGene00091864</name>
</gene>
<evidence type="ECO:0000256" key="1">
    <source>
        <dbReference type="SAM" id="MobiDB-lite"/>
    </source>
</evidence>
<feature type="region of interest" description="Disordered" evidence="1">
    <location>
        <begin position="1"/>
        <end position="21"/>
    </location>
</feature>
<dbReference type="InterPro" id="IPR036047">
    <property type="entry name" value="F-box-like_dom_sf"/>
</dbReference>